<evidence type="ECO:0000313" key="4">
    <source>
        <dbReference type="Proteomes" id="UP000007110"/>
    </source>
</evidence>
<proteinExistence type="predicted"/>
<dbReference type="PROSITE" id="PS50053">
    <property type="entry name" value="UBIQUITIN_2"/>
    <property type="match status" value="1"/>
</dbReference>
<dbReference type="KEGG" id="spu:578208"/>
<keyword evidence="4" id="KW-1185">Reference proteome</keyword>
<dbReference type="InterPro" id="IPR039120">
    <property type="entry name" value="UBFD1"/>
</dbReference>
<accession>A0A7M7NQ59</accession>
<feature type="compositionally biased region" description="Basic and acidic residues" evidence="1">
    <location>
        <begin position="45"/>
        <end position="54"/>
    </location>
</feature>
<feature type="compositionally biased region" description="Polar residues" evidence="1">
    <location>
        <begin position="63"/>
        <end position="85"/>
    </location>
</feature>
<dbReference type="GeneID" id="578208"/>
<dbReference type="InterPro" id="IPR029071">
    <property type="entry name" value="Ubiquitin-like_domsf"/>
</dbReference>
<dbReference type="InterPro" id="IPR000626">
    <property type="entry name" value="Ubiquitin-like_dom"/>
</dbReference>
<dbReference type="Pfam" id="PF25343">
    <property type="entry name" value="PH_UBFD1_C"/>
    <property type="match status" value="1"/>
</dbReference>
<dbReference type="SMART" id="SM00213">
    <property type="entry name" value="UBQ"/>
    <property type="match status" value="1"/>
</dbReference>
<dbReference type="AlphaFoldDB" id="A0A7M7NQ59"/>
<feature type="compositionally biased region" description="Low complexity" evidence="1">
    <location>
        <begin position="95"/>
        <end position="105"/>
    </location>
</feature>
<dbReference type="CDD" id="cd17047">
    <property type="entry name" value="Ubl_UBFD1"/>
    <property type="match status" value="1"/>
</dbReference>
<dbReference type="Proteomes" id="UP000007110">
    <property type="component" value="Unassembled WGS sequence"/>
</dbReference>
<dbReference type="Pfam" id="PF00240">
    <property type="entry name" value="ubiquitin"/>
    <property type="match status" value="1"/>
</dbReference>
<reference evidence="4" key="1">
    <citation type="submission" date="2015-02" db="EMBL/GenBank/DDBJ databases">
        <title>Genome sequencing for Strongylocentrotus purpuratus.</title>
        <authorList>
            <person name="Murali S."/>
            <person name="Liu Y."/>
            <person name="Vee V."/>
            <person name="English A."/>
            <person name="Wang M."/>
            <person name="Skinner E."/>
            <person name="Han Y."/>
            <person name="Muzny D.M."/>
            <person name="Worley K.C."/>
            <person name="Gibbs R.A."/>
        </authorList>
    </citation>
    <scope>NUCLEOTIDE SEQUENCE</scope>
</reference>
<reference evidence="3" key="2">
    <citation type="submission" date="2021-01" db="UniProtKB">
        <authorList>
            <consortium name="EnsemblMetazoa"/>
        </authorList>
    </citation>
    <scope>IDENTIFICATION</scope>
</reference>
<dbReference type="Gene3D" id="3.10.20.90">
    <property type="entry name" value="Phosphatidylinositol 3-kinase Catalytic Subunit, Chain A, domain 1"/>
    <property type="match status" value="1"/>
</dbReference>
<evidence type="ECO:0000313" key="3">
    <source>
        <dbReference type="EnsemblMetazoa" id="XP_030839792"/>
    </source>
</evidence>
<dbReference type="InterPro" id="IPR057455">
    <property type="entry name" value="UBFD1_C"/>
</dbReference>
<dbReference type="EnsemblMetazoa" id="XM_030983932">
    <property type="protein sequence ID" value="XP_030839792"/>
    <property type="gene ID" value="LOC578208"/>
</dbReference>
<dbReference type="RefSeq" id="XP_030839792.1">
    <property type="nucleotide sequence ID" value="XM_030983932.1"/>
</dbReference>
<dbReference type="PANTHER" id="PTHR16470">
    <property type="entry name" value="UBIQUITIN DOMAIN-CONTAINING PROTEIN UBFD1"/>
    <property type="match status" value="1"/>
</dbReference>
<evidence type="ECO:0000256" key="1">
    <source>
        <dbReference type="SAM" id="MobiDB-lite"/>
    </source>
</evidence>
<protein>
    <recommendedName>
        <fullName evidence="2">Ubiquitin-like domain-containing protein</fullName>
    </recommendedName>
</protein>
<feature type="domain" description="Ubiquitin-like" evidence="2">
    <location>
        <begin position="127"/>
        <end position="202"/>
    </location>
</feature>
<feature type="region of interest" description="Disordered" evidence="1">
    <location>
        <begin position="1"/>
        <end position="121"/>
    </location>
</feature>
<dbReference type="OMA" id="SEPIKEH"/>
<organism evidence="3 4">
    <name type="scientific">Strongylocentrotus purpuratus</name>
    <name type="common">Purple sea urchin</name>
    <dbReference type="NCBI Taxonomy" id="7668"/>
    <lineage>
        <taxon>Eukaryota</taxon>
        <taxon>Metazoa</taxon>
        <taxon>Echinodermata</taxon>
        <taxon>Eleutherozoa</taxon>
        <taxon>Echinozoa</taxon>
        <taxon>Echinoidea</taxon>
        <taxon>Euechinoidea</taxon>
        <taxon>Echinacea</taxon>
        <taxon>Camarodonta</taxon>
        <taxon>Echinidea</taxon>
        <taxon>Strongylocentrotidae</taxon>
        <taxon>Strongylocentrotus</taxon>
    </lineage>
</organism>
<feature type="compositionally biased region" description="Basic and acidic residues" evidence="1">
    <location>
        <begin position="1"/>
        <end position="10"/>
    </location>
</feature>
<feature type="compositionally biased region" description="Polar residues" evidence="1">
    <location>
        <begin position="19"/>
        <end position="30"/>
    </location>
</feature>
<dbReference type="SUPFAM" id="SSF54236">
    <property type="entry name" value="Ubiquitin-like"/>
    <property type="match status" value="1"/>
</dbReference>
<evidence type="ECO:0000259" key="2">
    <source>
        <dbReference type="PROSITE" id="PS50053"/>
    </source>
</evidence>
<sequence length="354" mass="38256">MSSDNKRESEETPMEQTADDSSSKTSQDTPGGNAETLKCQTSSSESKESGKESGMESEMEATSMEQEAQCESRTENNSSAAASTDNRMEEESKDSSAAASSNGSVVGAGGGSTVASGAAASAVDKGEMVELKIMYNKKKYDVRVGVESTVAELKTEIQTTTGVPPAMQKLMFKGLMKDEKTLKELKVTSGSKLMLIGSTAKAVMEVTKPVPAGGIVEKDEKASAAKEPLSKLKMHKKIIDKGKPDDAMIGIKNQHEPLPNVPISGMLNKAGGKVRLTFKLELDQVWIGTKERTEKINMNSIKNVLSEPIEGHEDYHILAIQLGPTEASRYWIYWVPAQYAKGIKDTVLGKWVYF</sequence>
<dbReference type="InParanoid" id="A0A7M7NQ59"/>
<dbReference type="OrthoDB" id="267397at2759"/>
<dbReference type="PANTHER" id="PTHR16470:SF0">
    <property type="entry name" value="UBIQUITIN DOMAIN-CONTAINING PROTEIN UBFD1"/>
    <property type="match status" value="1"/>
</dbReference>
<name>A0A7M7NQ59_STRPU</name>